<proteinExistence type="predicted"/>
<evidence type="ECO:0000313" key="6">
    <source>
        <dbReference type="Proteomes" id="UP000027361"/>
    </source>
</evidence>
<feature type="transmembrane region" description="Helical" evidence="2">
    <location>
        <begin position="204"/>
        <end position="220"/>
    </location>
</feature>
<dbReference type="PANTHER" id="PTHR31685:SF2">
    <property type="entry name" value="PROTEIN YTP1"/>
    <property type="match status" value="1"/>
</dbReference>
<feature type="transmembrane region" description="Helical" evidence="2">
    <location>
        <begin position="58"/>
        <end position="77"/>
    </location>
</feature>
<evidence type="ECO:0000259" key="3">
    <source>
        <dbReference type="Pfam" id="PF10348"/>
    </source>
</evidence>
<dbReference type="InParanoid" id="A0A066W0D6"/>
<gene>
    <name evidence="5" type="ORF">K437DRAFT_224894</name>
</gene>
<dbReference type="PANTHER" id="PTHR31685">
    <property type="entry name" value="INTEGRAL MEMBRANE PROTEIN (AFU_ORTHOLOGUE AFUA_6G12730)-RELATED"/>
    <property type="match status" value="1"/>
</dbReference>
<sequence>MKLLWSDCVTAHEHHQAGPADDAVPIDPILYLHMGLQLTVWLALFPLTMVLGLVRHRLHVPLSVLSLALTTGGYILGHAHGGRSFPHTAHGSLATLVIFYLGAQGVLGLYLKAHFDLGKYERSWIRPAAVIVHGLLGRSFPIVGWVQCVLGLITLRSWCFGGRLGQCLAHHIMGSAFIAYCVLLLIALKAGAGWLKRRNQSQEYFDSWVILLWGIVNTFTEHHGGPWTHKDLQHTLMGVACWAGGAVGVFLSRGGRRTIWPGIIIILTGWAMSGHAQELMLSTMVHSLFGYALMAAGATRIIEVCFVIDGKPTGEVPSPRSSSISTSSPHDATDTRHGSSTWYPIKPFQYLPPYLLVASGVLFMSGTDEELHWANDQGVDHITWGLIDFSISFIIFLWSNILIELYMRWGGRYGMRAGGTSAPAGDEAGAGARLGGMELEGYEQLELRDSIDGGPQMPMAALASSAPTHAAGEEAEVRTSRPSQPQPRQGSKNASARITPSLPNRKASSPANGNAHGHEKQHVLFDEDEENKDPFDDEDEDRINQRER</sequence>
<feature type="region of interest" description="Disordered" evidence="1">
    <location>
        <begin position="314"/>
        <end position="338"/>
    </location>
</feature>
<feature type="region of interest" description="Disordered" evidence="1">
    <location>
        <begin position="449"/>
        <end position="548"/>
    </location>
</feature>
<dbReference type="CDD" id="cd08760">
    <property type="entry name" value="Cyt_b561_FRRS1_like"/>
    <property type="match status" value="1"/>
</dbReference>
<dbReference type="STRING" id="1037660.A0A066W0D6"/>
<dbReference type="GeneID" id="25262490"/>
<name>A0A066W0D6_TILAU</name>
<keyword evidence="2" id="KW-0472">Membrane</keyword>
<organism evidence="5 6">
    <name type="scientific">Tilletiaria anomala (strain ATCC 24038 / CBS 436.72 / UBC 951)</name>
    <dbReference type="NCBI Taxonomy" id="1037660"/>
    <lineage>
        <taxon>Eukaryota</taxon>
        <taxon>Fungi</taxon>
        <taxon>Dikarya</taxon>
        <taxon>Basidiomycota</taxon>
        <taxon>Ustilaginomycotina</taxon>
        <taxon>Exobasidiomycetes</taxon>
        <taxon>Georgefischeriales</taxon>
        <taxon>Tilletiariaceae</taxon>
        <taxon>Tilletiaria</taxon>
    </lineage>
</organism>
<keyword evidence="6" id="KW-1185">Reference proteome</keyword>
<feature type="compositionally biased region" description="Polar residues" evidence="1">
    <location>
        <begin position="480"/>
        <end position="512"/>
    </location>
</feature>
<evidence type="ECO:0000256" key="2">
    <source>
        <dbReference type="SAM" id="Phobius"/>
    </source>
</evidence>
<evidence type="ECO:0000313" key="5">
    <source>
        <dbReference type="EMBL" id="KDN44529.1"/>
    </source>
</evidence>
<feature type="domain" description="DUF2427" evidence="3">
    <location>
        <begin position="14"/>
        <end position="114"/>
    </location>
</feature>
<dbReference type="InterPro" id="IPR018825">
    <property type="entry name" value="DUF2427"/>
</dbReference>
<keyword evidence="2" id="KW-0812">Transmembrane</keyword>
<evidence type="ECO:0000259" key="4">
    <source>
        <dbReference type="Pfam" id="PF10355"/>
    </source>
</evidence>
<dbReference type="AlphaFoldDB" id="A0A066W0D6"/>
<dbReference type="Pfam" id="PF10355">
    <property type="entry name" value="Ytp1"/>
    <property type="match status" value="2"/>
</dbReference>
<feature type="transmembrane region" description="Helical" evidence="2">
    <location>
        <begin position="130"/>
        <end position="152"/>
    </location>
</feature>
<feature type="compositionally biased region" description="Low complexity" evidence="1">
    <location>
        <begin position="317"/>
        <end position="329"/>
    </location>
</feature>
<dbReference type="InterPro" id="IPR018827">
    <property type="entry name" value="YTP1_C"/>
</dbReference>
<comment type="caution">
    <text evidence="5">The sequence shown here is derived from an EMBL/GenBank/DDBJ whole genome shotgun (WGS) entry which is preliminary data.</text>
</comment>
<feature type="transmembrane region" description="Helical" evidence="2">
    <location>
        <begin position="258"/>
        <end position="276"/>
    </location>
</feature>
<dbReference type="EMBL" id="JMSN01000051">
    <property type="protein sequence ID" value="KDN44529.1"/>
    <property type="molecule type" value="Genomic_DNA"/>
</dbReference>
<feature type="transmembrane region" description="Helical" evidence="2">
    <location>
        <begin position="172"/>
        <end position="192"/>
    </location>
</feature>
<feature type="compositionally biased region" description="Low complexity" evidence="1">
    <location>
        <begin position="460"/>
        <end position="470"/>
    </location>
</feature>
<feature type="transmembrane region" description="Helical" evidence="2">
    <location>
        <begin position="89"/>
        <end position="110"/>
    </location>
</feature>
<dbReference type="FunCoup" id="A0A066W0D6">
    <property type="interactions" value="12"/>
</dbReference>
<dbReference type="OrthoDB" id="4137487at2759"/>
<feature type="domain" description="Protein YTP1-like C-terminal" evidence="4">
    <location>
        <begin position="144"/>
        <end position="254"/>
    </location>
</feature>
<feature type="transmembrane region" description="Helical" evidence="2">
    <location>
        <begin position="29"/>
        <end position="51"/>
    </location>
</feature>
<dbReference type="RefSeq" id="XP_013242803.1">
    <property type="nucleotide sequence ID" value="XM_013387349.1"/>
</dbReference>
<evidence type="ECO:0000256" key="1">
    <source>
        <dbReference type="SAM" id="MobiDB-lite"/>
    </source>
</evidence>
<keyword evidence="2" id="KW-1133">Transmembrane helix</keyword>
<feature type="domain" description="Protein YTP1-like C-terminal" evidence="4">
    <location>
        <begin position="259"/>
        <end position="406"/>
    </location>
</feature>
<dbReference type="Proteomes" id="UP000027361">
    <property type="component" value="Unassembled WGS sequence"/>
</dbReference>
<reference evidence="5 6" key="1">
    <citation type="submission" date="2014-05" db="EMBL/GenBank/DDBJ databases">
        <title>Draft genome sequence of a rare smut relative, Tilletiaria anomala UBC 951.</title>
        <authorList>
            <consortium name="DOE Joint Genome Institute"/>
            <person name="Toome M."/>
            <person name="Kuo A."/>
            <person name="Henrissat B."/>
            <person name="Lipzen A."/>
            <person name="Tritt A."/>
            <person name="Yoshinaga Y."/>
            <person name="Zane M."/>
            <person name="Barry K."/>
            <person name="Grigoriev I.V."/>
            <person name="Spatafora J.W."/>
            <person name="Aimea M.C."/>
        </authorList>
    </citation>
    <scope>NUCLEOTIDE SEQUENCE [LARGE SCALE GENOMIC DNA]</scope>
    <source>
        <strain evidence="5 6">UBC 951</strain>
    </source>
</reference>
<dbReference type="Pfam" id="PF10348">
    <property type="entry name" value="DUF2427"/>
    <property type="match status" value="1"/>
</dbReference>
<evidence type="ECO:0008006" key="7">
    <source>
        <dbReference type="Google" id="ProtNLM"/>
    </source>
</evidence>
<feature type="transmembrane region" description="Helical" evidence="2">
    <location>
        <begin position="232"/>
        <end position="251"/>
    </location>
</feature>
<feature type="transmembrane region" description="Helical" evidence="2">
    <location>
        <begin position="386"/>
        <end position="406"/>
    </location>
</feature>
<dbReference type="HOGENOM" id="CLU_034579_0_0_1"/>
<protein>
    <recommendedName>
        <fullName evidence="7">Protein YTP1-like C-terminal domain-containing protein</fullName>
    </recommendedName>
</protein>
<accession>A0A066W0D6</accession>
<feature type="compositionally biased region" description="Acidic residues" evidence="1">
    <location>
        <begin position="526"/>
        <end position="541"/>
    </location>
</feature>
<feature type="compositionally biased region" description="Basic and acidic residues" evidence="1">
    <location>
        <begin position="516"/>
        <end position="525"/>
    </location>
</feature>
<dbReference type="OMA" id="MFMGATE"/>